<dbReference type="AlphaFoldDB" id="A0A173VKE3"/>
<dbReference type="Proteomes" id="UP000095591">
    <property type="component" value="Unassembled WGS sequence"/>
</dbReference>
<evidence type="ECO:0000313" key="2">
    <source>
        <dbReference type="EMBL" id="CUN26575.1"/>
    </source>
</evidence>
<organism evidence="2 3">
    <name type="scientific">Parabacteroides distasonis</name>
    <dbReference type="NCBI Taxonomy" id="823"/>
    <lineage>
        <taxon>Bacteria</taxon>
        <taxon>Pseudomonadati</taxon>
        <taxon>Bacteroidota</taxon>
        <taxon>Bacteroidia</taxon>
        <taxon>Bacteroidales</taxon>
        <taxon>Tannerellaceae</taxon>
        <taxon>Parabacteroides</taxon>
    </lineage>
</organism>
<sequence length="589" mass="65377">MKKMYFIIIYVLLLSIGAIKSANQSITKLEAYNIVISGIDSTTLDSTEIFISKQILPANTVIEIGDKSIESPDYGSWMFFINKYPLSNWGHPCNYMFIGSNNGEVDIIESNFYPTKPSLADMDKIKSSVVTFDESVFVKPMARPQLLQTKATYDSNKYAVIISGGGNPTVNYPRYWNDCSSIYQTLLYTYNYDPAHITVIMSDGTSSNIDRSTGDSSPLDLDGNGTNDIQFAATSNNIKTTFSNLASRLTSNDYLFIFTIDHGNYDSSGNSSLTLWNDEDLYASTFAPWVNAINAKAINIVMGQCFSGGFISYFKNNPKVSISTASTKDQPSSSMSDGRYDEFVYYWTEAVTKKASSGYMVGDVNQDAFTTAHEAYDYARTHDKKNEDPQHYSSDLLSHFLALNGMRARTTSGTIAVERGETFNYSGMETINWTIPLNSPVNISIKFPTNIVYKWNCSSGNPGNFYSSSSTTASVLANSSSTSPIVITAKADGSTLTQTFRLYLKNTYSIMNDNSSILNIDLENQETNNLLSKSQDSYEIYSINGTKCKSGLLNRYNSIDISSLANGMYFVTIHNSNSILQKEQFIVNH</sequence>
<dbReference type="GO" id="GO:0008233">
    <property type="term" value="F:peptidase activity"/>
    <property type="evidence" value="ECO:0007669"/>
    <property type="project" value="InterPro"/>
</dbReference>
<feature type="domain" description="Secretion system C-terminal sorting" evidence="1">
    <location>
        <begin position="515"/>
        <end position="582"/>
    </location>
</feature>
<reference evidence="2 3" key="1">
    <citation type="submission" date="2015-09" db="EMBL/GenBank/DDBJ databases">
        <authorList>
            <consortium name="Pathogen Informatics"/>
        </authorList>
    </citation>
    <scope>NUCLEOTIDE SEQUENCE [LARGE SCALE GENOMIC DNA]</scope>
    <source>
        <strain evidence="2 3">2789STDY5608872</strain>
    </source>
</reference>
<dbReference type="Pfam" id="PF18962">
    <property type="entry name" value="Por_Secre_tail"/>
    <property type="match status" value="1"/>
</dbReference>
<dbReference type="NCBIfam" id="TIGR04183">
    <property type="entry name" value="Por_Secre_tail"/>
    <property type="match status" value="1"/>
</dbReference>
<dbReference type="InterPro" id="IPR001096">
    <property type="entry name" value="Peptidase_C13"/>
</dbReference>
<dbReference type="Pfam" id="PF01650">
    <property type="entry name" value="Peptidase_C13"/>
    <property type="match status" value="1"/>
</dbReference>
<name>A0A173VKE3_PARDI</name>
<accession>A0A173VKE3</accession>
<evidence type="ECO:0000313" key="3">
    <source>
        <dbReference type="Proteomes" id="UP000095591"/>
    </source>
</evidence>
<protein>
    <submittedName>
        <fullName evidence="2">Por secretion system C-terminal sorting domain</fullName>
    </submittedName>
</protein>
<dbReference type="Gene3D" id="3.40.50.1460">
    <property type="match status" value="1"/>
</dbReference>
<dbReference type="EMBL" id="CYXP01000007">
    <property type="protein sequence ID" value="CUN26575.1"/>
    <property type="molecule type" value="Genomic_DNA"/>
</dbReference>
<dbReference type="InterPro" id="IPR026444">
    <property type="entry name" value="Secre_tail"/>
</dbReference>
<dbReference type="RefSeq" id="WP_057319758.1">
    <property type="nucleotide sequence ID" value="NZ_CYXP01000007.1"/>
</dbReference>
<evidence type="ECO:0000259" key="1">
    <source>
        <dbReference type="Pfam" id="PF18962"/>
    </source>
</evidence>
<dbReference type="GO" id="GO:0006508">
    <property type="term" value="P:proteolysis"/>
    <property type="evidence" value="ECO:0007669"/>
    <property type="project" value="InterPro"/>
</dbReference>
<proteinExistence type="predicted"/>
<gene>
    <name evidence="2" type="ORF">ERS852429_03060</name>
</gene>